<dbReference type="PANTHER" id="PTHR42706">
    <property type="entry name" value="FORMYLTETRAHYDROFOLATE DEFORMYLASE"/>
    <property type="match status" value="1"/>
</dbReference>
<keyword evidence="3" id="KW-0658">Purine biosynthesis</keyword>
<dbReference type="PRINTS" id="PR01575">
    <property type="entry name" value="FFH4HYDRLASE"/>
</dbReference>
<evidence type="ECO:0000313" key="6">
    <source>
        <dbReference type="EMBL" id="NYD38582.1"/>
    </source>
</evidence>
<dbReference type="AlphaFoldDB" id="A0A7Y9E0D2"/>
<dbReference type="HAMAP" id="MF_01927">
    <property type="entry name" value="PurU"/>
    <property type="match status" value="1"/>
</dbReference>
<sequence>MSRPADTVGRLLVRCPDRFGIVAAVSSFLSASGANILSLDQHTTATYDGTYFQRTEFALPSRDLDRLRAAFDSDVARHFAMEFSVTDTAVPKRVGILVSRIDHCLLDLLWRTQRGDLDATVEVVVSNHPDLAAAVESFGVPFVHVPVTPESKPEAEARQAELLAGLDLVVLARYMQIVSGSLLEAVGAPMINIHHSFLPAFVGAVPYRQAKERGVKLVGATAHYVTEELDQGPIIEQDVVRVNHRHTAADLTRLGADVERSVLSRAVRWHCEDRVMRDGTTTVVF</sequence>
<dbReference type="EC" id="3.5.1.10" evidence="3 4"/>
<dbReference type="GO" id="GO:0006730">
    <property type="term" value="P:one-carbon metabolic process"/>
    <property type="evidence" value="ECO:0007669"/>
    <property type="project" value="UniProtKB-KW"/>
</dbReference>
<evidence type="ECO:0000256" key="1">
    <source>
        <dbReference type="ARBA" id="ARBA00022563"/>
    </source>
</evidence>
<keyword evidence="1 3" id="KW-0554">One-carbon metabolism</keyword>
<dbReference type="SUPFAM" id="SSF53328">
    <property type="entry name" value="Formyltransferase"/>
    <property type="match status" value="1"/>
</dbReference>
<dbReference type="Gene3D" id="3.30.70.260">
    <property type="match status" value="1"/>
</dbReference>
<evidence type="ECO:0000259" key="5">
    <source>
        <dbReference type="PROSITE" id="PS51671"/>
    </source>
</evidence>
<evidence type="ECO:0000313" key="7">
    <source>
        <dbReference type="Proteomes" id="UP000535890"/>
    </source>
</evidence>
<dbReference type="NCBIfam" id="NF004684">
    <property type="entry name" value="PRK06027.1"/>
    <property type="match status" value="1"/>
</dbReference>
<keyword evidence="2 3" id="KW-0378">Hydrolase</keyword>
<dbReference type="NCBIfam" id="TIGR00655">
    <property type="entry name" value="PurU"/>
    <property type="match status" value="1"/>
</dbReference>
<feature type="active site" evidence="3">
    <location>
        <position position="230"/>
    </location>
</feature>
<dbReference type="GO" id="GO:0006189">
    <property type="term" value="P:'de novo' IMP biosynthetic process"/>
    <property type="evidence" value="ECO:0007669"/>
    <property type="project" value="UniProtKB-UniRule"/>
</dbReference>
<comment type="similarity">
    <text evidence="3">Belongs to the PurU family.</text>
</comment>
<dbReference type="SUPFAM" id="SSF55021">
    <property type="entry name" value="ACT-like"/>
    <property type="match status" value="1"/>
</dbReference>
<dbReference type="PANTHER" id="PTHR42706:SF1">
    <property type="entry name" value="FORMYLTETRAHYDROFOLATE DEFORMYLASE 2, MITOCHONDRIAL"/>
    <property type="match status" value="1"/>
</dbReference>
<dbReference type="CDD" id="cd08648">
    <property type="entry name" value="FMT_core_Formyl-FH4-Hydrolase_C"/>
    <property type="match status" value="1"/>
</dbReference>
<comment type="catalytic activity">
    <reaction evidence="3">
        <text>(6R)-10-formyltetrahydrofolate + H2O = (6S)-5,6,7,8-tetrahydrofolate + formate + H(+)</text>
        <dbReference type="Rhea" id="RHEA:19833"/>
        <dbReference type="ChEBI" id="CHEBI:15377"/>
        <dbReference type="ChEBI" id="CHEBI:15378"/>
        <dbReference type="ChEBI" id="CHEBI:15740"/>
        <dbReference type="ChEBI" id="CHEBI:57453"/>
        <dbReference type="ChEBI" id="CHEBI:195366"/>
        <dbReference type="EC" id="3.5.1.10"/>
    </reaction>
</comment>
<keyword evidence="7" id="KW-1185">Reference proteome</keyword>
<name>A0A7Y9E0D2_9PSEU</name>
<dbReference type="Pfam" id="PF00551">
    <property type="entry name" value="Formyl_trans_N"/>
    <property type="match status" value="1"/>
</dbReference>
<evidence type="ECO:0000256" key="2">
    <source>
        <dbReference type="ARBA" id="ARBA00022801"/>
    </source>
</evidence>
<dbReference type="InterPro" id="IPR044074">
    <property type="entry name" value="PurU_ACT"/>
</dbReference>
<dbReference type="GO" id="GO:0008864">
    <property type="term" value="F:formyltetrahydrofolate deformylase activity"/>
    <property type="evidence" value="ECO:0007669"/>
    <property type="project" value="UniProtKB-UniRule"/>
</dbReference>
<protein>
    <recommendedName>
        <fullName evidence="3 4">Formyltetrahydrofolate deformylase</fullName>
        <ecNumber evidence="3 4">3.5.1.10</ecNumber>
    </recommendedName>
    <alternativeName>
        <fullName evidence="3">Formyl-FH(4) hydrolase</fullName>
    </alternativeName>
</protein>
<dbReference type="Gene3D" id="3.40.50.170">
    <property type="entry name" value="Formyl transferase, N-terminal domain"/>
    <property type="match status" value="1"/>
</dbReference>
<dbReference type="InterPro" id="IPR002376">
    <property type="entry name" value="Formyl_transf_N"/>
</dbReference>
<evidence type="ECO:0000256" key="4">
    <source>
        <dbReference type="NCBIfam" id="TIGR00655"/>
    </source>
</evidence>
<dbReference type="PIRSF" id="PIRSF036480">
    <property type="entry name" value="FormyFH4_hydr"/>
    <property type="match status" value="1"/>
</dbReference>
<gene>
    <name evidence="3" type="primary">purU</name>
    <name evidence="6" type="ORF">BJ983_004684</name>
</gene>
<dbReference type="InterPro" id="IPR036477">
    <property type="entry name" value="Formyl_transf_N_sf"/>
</dbReference>
<comment type="pathway">
    <text evidence="3">Purine metabolism; IMP biosynthesis via de novo pathway; formate from 10-formyl-5,6,7,8-tetrahydrofolate: step 1/1.</text>
</comment>
<dbReference type="InterPro" id="IPR041729">
    <property type="entry name" value="Formyl-FH4-Hydrolase_C"/>
</dbReference>
<dbReference type="InterPro" id="IPR002912">
    <property type="entry name" value="ACT_dom"/>
</dbReference>
<accession>A0A7Y9E0D2</accession>
<dbReference type="RefSeq" id="WP_179796005.1">
    <property type="nucleotide sequence ID" value="NZ_BAABHP010000027.1"/>
</dbReference>
<dbReference type="Pfam" id="PF01842">
    <property type="entry name" value="ACT"/>
    <property type="match status" value="1"/>
</dbReference>
<organism evidence="6 7">
    <name type="scientific">Actinomycetospora corticicola</name>
    <dbReference type="NCBI Taxonomy" id="663602"/>
    <lineage>
        <taxon>Bacteria</taxon>
        <taxon>Bacillati</taxon>
        <taxon>Actinomycetota</taxon>
        <taxon>Actinomycetes</taxon>
        <taxon>Pseudonocardiales</taxon>
        <taxon>Pseudonocardiaceae</taxon>
        <taxon>Actinomycetospora</taxon>
    </lineage>
</organism>
<feature type="domain" description="ACT" evidence="5">
    <location>
        <begin position="10"/>
        <end position="93"/>
    </location>
</feature>
<dbReference type="UniPathway" id="UPA00074">
    <property type="reaction ID" value="UER00170"/>
</dbReference>
<comment type="function">
    <text evidence="3">Catalyzes the hydrolysis of 10-formyltetrahydrofolate (formyl-FH4) to formate and tetrahydrofolate (FH4).</text>
</comment>
<dbReference type="InterPro" id="IPR045865">
    <property type="entry name" value="ACT-like_dom_sf"/>
</dbReference>
<comment type="caution">
    <text evidence="6">The sequence shown here is derived from an EMBL/GenBank/DDBJ whole genome shotgun (WGS) entry which is preliminary data.</text>
</comment>
<dbReference type="EMBL" id="JACCBN010000001">
    <property type="protein sequence ID" value="NYD38582.1"/>
    <property type="molecule type" value="Genomic_DNA"/>
</dbReference>
<proteinExistence type="inferred from homology"/>
<evidence type="ECO:0000256" key="3">
    <source>
        <dbReference type="HAMAP-Rule" id="MF_01927"/>
    </source>
</evidence>
<dbReference type="InterPro" id="IPR004810">
    <property type="entry name" value="PurU"/>
</dbReference>
<reference evidence="6 7" key="1">
    <citation type="submission" date="2020-07" db="EMBL/GenBank/DDBJ databases">
        <title>Sequencing the genomes of 1000 actinobacteria strains.</title>
        <authorList>
            <person name="Klenk H.-P."/>
        </authorList>
    </citation>
    <scope>NUCLEOTIDE SEQUENCE [LARGE SCALE GENOMIC DNA]</scope>
    <source>
        <strain evidence="6 7">DSM 45772</strain>
    </source>
</reference>
<dbReference type="CDD" id="cd04875">
    <property type="entry name" value="ACT_F4HF-DF"/>
    <property type="match status" value="1"/>
</dbReference>
<dbReference type="PROSITE" id="PS51671">
    <property type="entry name" value="ACT"/>
    <property type="match status" value="1"/>
</dbReference>
<dbReference type="Proteomes" id="UP000535890">
    <property type="component" value="Unassembled WGS sequence"/>
</dbReference>